<reference evidence="2" key="1">
    <citation type="submission" date="2023-12" db="EMBL/GenBank/DDBJ databases">
        <authorList>
            <person name="Brown T."/>
        </authorList>
    </citation>
    <scope>NUCLEOTIDE SEQUENCE</scope>
</reference>
<sequence>MPTTPPPPRPSFCATAQAQNVHALTVRPQNKMAAVTWGGKALPIPPQFPAAAWSLPRPTPTQVTPPAPPATPRAGEQGAGMPPNQKSFTSKPGTRPPRRSPSLRGRGRSPPHPHASL</sequence>
<keyword evidence="3" id="KW-1185">Reference proteome</keyword>
<feature type="compositionally biased region" description="Pro residues" evidence="1">
    <location>
        <begin position="57"/>
        <end position="71"/>
    </location>
</feature>
<accession>A0ABP0AHI1</accession>
<dbReference type="EMBL" id="OY882879">
    <property type="protein sequence ID" value="CAK6449946.1"/>
    <property type="molecule type" value="Genomic_DNA"/>
</dbReference>
<gene>
    <name evidence="2" type="ORF">MPIPNATIZW_LOCUS18252</name>
</gene>
<evidence type="ECO:0000256" key="1">
    <source>
        <dbReference type="SAM" id="MobiDB-lite"/>
    </source>
</evidence>
<evidence type="ECO:0000313" key="3">
    <source>
        <dbReference type="Proteomes" id="UP001314169"/>
    </source>
</evidence>
<name>A0ABP0AHI1_PIPNA</name>
<organism evidence="2 3">
    <name type="scientific">Pipistrellus nathusii</name>
    <name type="common">Nathusius' pipistrelle</name>
    <dbReference type="NCBI Taxonomy" id="59473"/>
    <lineage>
        <taxon>Eukaryota</taxon>
        <taxon>Metazoa</taxon>
        <taxon>Chordata</taxon>
        <taxon>Craniata</taxon>
        <taxon>Vertebrata</taxon>
        <taxon>Euteleostomi</taxon>
        <taxon>Mammalia</taxon>
        <taxon>Eutheria</taxon>
        <taxon>Laurasiatheria</taxon>
        <taxon>Chiroptera</taxon>
        <taxon>Yangochiroptera</taxon>
        <taxon>Vespertilionidae</taxon>
        <taxon>Pipistrellus</taxon>
    </lineage>
</organism>
<feature type="region of interest" description="Disordered" evidence="1">
    <location>
        <begin position="49"/>
        <end position="117"/>
    </location>
</feature>
<dbReference type="Proteomes" id="UP001314169">
    <property type="component" value="Chromosome X"/>
</dbReference>
<protein>
    <submittedName>
        <fullName evidence="2">Uncharacterized protein</fullName>
    </submittedName>
</protein>
<evidence type="ECO:0000313" key="2">
    <source>
        <dbReference type="EMBL" id="CAK6449946.1"/>
    </source>
</evidence>
<proteinExistence type="predicted"/>